<gene>
    <name evidence="2" type="ORF">MNBD_GAMMA11-390</name>
</gene>
<dbReference type="InterPro" id="IPR002686">
    <property type="entry name" value="Transposase_17"/>
</dbReference>
<accession>A0A3B0X0L0</accession>
<organism evidence="2">
    <name type="scientific">hydrothermal vent metagenome</name>
    <dbReference type="NCBI Taxonomy" id="652676"/>
    <lineage>
        <taxon>unclassified sequences</taxon>
        <taxon>metagenomes</taxon>
        <taxon>ecological metagenomes</taxon>
    </lineage>
</organism>
<protein>
    <recommendedName>
        <fullName evidence="1">Transposase IS200-like domain-containing protein</fullName>
    </recommendedName>
</protein>
<proteinExistence type="predicted"/>
<dbReference type="PANTHER" id="PTHR34322:SF2">
    <property type="entry name" value="TRANSPOSASE IS200-LIKE DOMAIN-CONTAINING PROTEIN"/>
    <property type="match status" value="1"/>
</dbReference>
<dbReference type="Gene3D" id="3.30.70.1290">
    <property type="entry name" value="Transposase IS200-like"/>
    <property type="match status" value="1"/>
</dbReference>
<name>A0A3B0X0L0_9ZZZZ</name>
<dbReference type="EMBL" id="UOFG01000012">
    <property type="protein sequence ID" value="VAW58053.1"/>
    <property type="molecule type" value="Genomic_DNA"/>
</dbReference>
<dbReference type="GO" id="GO:0004803">
    <property type="term" value="F:transposase activity"/>
    <property type="evidence" value="ECO:0007669"/>
    <property type="project" value="InterPro"/>
</dbReference>
<dbReference type="PANTHER" id="PTHR34322">
    <property type="entry name" value="TRANSPOSASE, Y1_TNP DOMAIN-CONTAINING"/>
    <property type="match status" value="1"/>
</dbReference>
<evidence type="ECO:0000259" key="1">
    <source>
        <dbReference type="SMART" id="SM01321"/>
    </source>
</evidence>
<dbReference type="NCBIfam" id="NF047646">
    <property type="entry name" value="REP_Tyr_transpos"/>
    <property type="match status" value="1"/>
</dbReference>
<reference evidence="2" key="1">
    <citation type="submission" date="2018-06" db="EMBL/GenBank/DDBJ databases">
        <authorList>
            <person name="Zhirakovskaya E."/>
        </authorList>
    </citation>
    <scope>NUCLEOTIDE SEQUENCE</scope>
</reference>
<dbReference type="GO" id="GO:0006313">
    <property type="term" value="P:DNA transposition"/>
    <property type="evidence" value="ECO:0007669"/>
    <property type="project" value="InterPro"/>
</dbReference>
<dbReference type="InterPro" id="IPR036515">
    <property type="entry name" value="Transposase_17_sf"/>
</dbReference>
<sequence>MARPLRIEYEGALYHVTSRGDRQEAIYEDDEDRRCFLSVLERVVVQCNWICYAYCQMTNHYHLLIETPDANLSRGMRHLNGVFTQLSNRRHKRSGHLFQGRYKAILVDSDAYLSELSRYIVLNPVRAGMVEQPESWHWSSYPAMCELAQPALLLGVDQILSLFGSHRKIAVKKYQEFVMQGLNRQSPWVNLKKQIYLGDEAFVKKTRLMLTDLSDDVNVSKIQKRRAVKSLDQYAGESSSRNVAIVSAYASGGYSYQDIGAYFGLHFTSVGKIVRKSLSEA</sequence>
<dbReference type="Pfam" id="PF01797">
    <property type="entry name" value="Y1_Tnp"/>
    <property type="match status" value="1"/>
</dbReference>
<evidence type="ECO:0000313" key="2">
    <source>
        <dbReference type="EMBL" id="VAW58053.1"/>
    </source>
</evidence>
<feature type="domain" description="Transposase IS200-like" evidence="1">
    <location>
        <begin position="9"/>
        <end position="123"/>
    </location>
</feature>
<dbReference type="SUPFAM" id="SSF143422">
    <property type="entry name" value="Transposase IS200-like"/>
    <property type="match status" value="1"/>
</dbReference>
<dbReference type="GO" id="GO:0003677">
    <property type="term" value="F:DNA binding"/>
    <property type="evidence" value="ECO:0007669"/>
    <property type="project" value="InterPro"/>
</dbReference>
<dbReference type="SMART" id="SM01321">
    <property type="entry name" value="Y1_Tnp"/>
    <property type="match status" value="1"/>
</dbReference>
<dbReference type="AlphaFoldDB" id="A0A3B0X0L0"/>